<sequence length="355" mass="39496">MKRSMDTLLHLKSLLAPLKAGRGSLAVEAATLGLVGPSDAQGLAPLWFDQLSGVEPATANAARLRHALWPLRQAAAANYLLQRRTAQRVCQCLTQAQVPFALFKGFATRERLYPDPSVRPAVDLDVLVAPAFRDAAIGALTARKLRFHGENATISHEAVLRDGHVSVDLHWGLLRPGRSRFELAPMLLDTIRLNGEFPVLSDDANLLVMLVHPAFTKHVNGRTARLIRVVDLDRMLRTTAPDWDWILSLIDAAGLRTAAWAVLHWQRTLMDTPLDPFVVSYLEPGPRKRRYLAYWLEHQLPARLGSIPGLVQGAFTLALHERPADAGRAIARLVRARWESGSRLKHLQRLSRTLD</sequence>
<dbReference type="AlphaFoldDB" id="A0A2K8UEZ3"/>
<evidence type="ECO:0000313" key="2">
    <source>
        <dbReference type="Proteomes" id="UP000232638"/>
    </source>
</evidence>
<dbReference type="InterPro" id="IPR039498">
    <property type="entry name" value="NTP_transf_5"/>
</dbReference>
<dbReference type="EMBL" id="CP020370">
    <property type="protein sequence ID" value="AUB84105.1"/>
    <property type="molecule type" value="Genomic_DNA"/>
</dbReference>
<dbReference type="Proteomes" id="UP000232638">
    <property type="component" value="Chromosome"/>
</dbReference>
<keyword evidence="2" id="KW-1185">Reference proteome</keyword>
<dbReference type="KEGG" id="tsy:THSYN_26325"/>
<gene>
    <name evidence="1" type="ORF">THSYN_26325</name>
</gene>
<name>A0A2K8UEZ3_9GAMM</name>
<dbReference type="Pfam" id="PF14907">
    <property type="entry name" value="NTP_transf_5"/>
    <property type="match status" value="1"/>
</dbReference>
<accession>A0A2K8UEZ3</accession>
<evidence type="ECO:0008006" key="3">
    <source>
        <dbReference type="Google" id="ProtNLM"/>
    </source>
</evidence>
<evidence type="ECO:0000313" key="1">
    <source>
        <dbReference type="EMBL" id="AUB84105.1"/>
    </source>
</evidence>
<proteinExistence type="predicted"/>
<reference evidence="1 2" key="1">
    <citation type="submission" date="2017-03" db="EMBL/GenBank/DDBJ databases">
        <title>Complete genome sequence of Candidatus 'Thiodictyon syntrophicum' sp. nov. strain Cad16T, a photolithoautotroph purple sulfur bacterium isolated from an alpine meromictic lake.</title>
        <authorList>
            <person name="Luedin S.M."/>
            <person name="Pothier J.F."/>
            <person name="Danza F."/>
            <person name="Storelli N."/>
            <person name="Wittwer M."/>
            <person name="Tonolla M."/>
        </authorList>
    </citation>
    <scope>NUCLEOTIDE SEQUENCE [LARGE SCALE GENOMIC DNA]</scope>
    <source>
        <strain evidence="1 2">Cad16T</strain>
    </source>
</reference>
<protein>
    <recommendedName>
        <fullName evidence="3">Nucleotidyltransferase</fullName>
    </recommendedName>
</protein>
<organism evidence="1 2">
    <name type="scientific">Candidatus Thiodictyon syntrophicum</name>
    <dbReference type="NCBI Taxonomy" id="1166950"/>
    <lineage>
        <taxon>Bacteria</taxon>
        <taxon>Pseudomonadati</taxon>
        <taxon>Pseudomonadota</taxon>
        <taxon>Gammaproteobacteria</taxon>
        <taxon>Chromatiales</taxon>
        <taxon>Chromatiaceae</taxon>
        <taxon>Thiodictyon</taxon>
    </lineage>
</organism>